<evidence type="ECO:0008006" key="3">
    <source>
        <dbReference type="Google" id="ProtNLM"/>
    </source>
</evidence>
<organism evidence="1 2">
    <name type="scientific">Dysgonomonas termitidis</name>
    <dbReference type="NCBI Taxonomy" id="1516126"/>
    <lineage>
        <taxon>Bacteria</taxon>
        <taxon>Pseudomonadati</taxon>
        <taxon>Bacteroidota</taxon>
        <taxon>Bacteroidia</taxon>
        <taxon>Bacteroidales</taxon>
        <taxon>Dysgonomonadaceae</taxon>
        <taxon>Dysgonomonas</taxon>
    </lineage>
</organism>
<name>A0ABV9L1J1_9BACT</name>
<protein>
    <recommendedName>
        <fullName evidence="3">Large polyvalent protein associated domain-containing protein</fullName>
    </recommendedName>
</protein>
<dbReference type="EMBL" id="JBHSGN010000122">
    <property type="protein sequence ID" value="MFC4676190.1"/>
    <property type="molecule type" value="Genomic_DNA"/>
</dbReference>
<accession>A0ABV9L1J1</accession>
<dbReference type="RefSeq" id="WP_380000168.1">
    <property type="nucleotide sequence ID" value="NZ_JBHSGN010000122.1"/>
</dbReference>
<comment type="caution">
    <text evidence="1">The sequence shown here is derived from an EMBL/GenBank/DDBJ whole genome shotgun (WGS) entry which is preliminary data.</text>
</comment>
<reference evidence="2" key="1">
    <citation type="journal article" date="2019" name="Int. J. Syst. Evol. Microbiol.">
        <title>The Global Catalogue of Microorganisms (GCM) 10K type strain sequencing project: providing services to taxonomists for standard genome sequencing and annotation.</title>
        <authorList>
            <consortium name="The Broad Institute Genomics Platform"/>
            <consortium name="The Broad Institute Genome Sequencing Center for Infectious Disease"/>
            <person name="Wu L."/>
            <person name="Ma J."/>
        </authorList>
    </citation>
    <scope>NUCLEOTIDE SEQUENCE [LARGE SCALE GENOMIC DNA]</scope>
    <source>
        <strain evidence="2">CCUG 66188</strain>
    </source>
</reference>
<dbReference type="Proteomes" id="UP001596023">
    <property type="component" value="Unassembled WGS sequence"/>
</dbReference>
<keyword evidence="2" id="KW-1185">Reference proteome</keyword>
<gene>
    <name evidence="1" type="ORF">ACFO6W_21110</name>
</gene>
<evidence type="ECO:0000313" key="2">
    <source>
        <dbReference type="Proteomes" id="UP001596023"/>
    </source>
</evidence>
<proteinExistence type="predicted"/>
<sequence length="102" mass="11946">MKKEYYIISLKHTAKTDRYLTLWRPDNAGYCLSKEMAGIYTELKVGYHDSEGQLPIEKEVLEKLMINVSIDGFDRHAVPNCQAVWDVLRVKFIRNDLIKIKE</sequence>
<evidence type="ECO:0000313" key="1">
    <source>
        <dbReference type="EMBL" id="MFC4676190.1"/>
    </source>
</evidence>